<feature type="compositionally biased region" description="Low complexity" evidence="1">
    <location>
        <begin position="8"/>
        <end position="20"/>
    </location>
</feature>
<accession>A0ABQ9U5Y8</accession>
<feature type="non-terminal residue" evidence="2">
    <location>
        <position position="1"/>
    </location>
</feature>
<feature type="region of interest" description="Disordered" evidence="1">
    <location>
        <begin position="1"/>
        <end position="20"/>
    </location>
</feature>
<proteinExistence type="predicted"/>
<organism evidence="2 3">
    <name type="scientific">Saguinus oedipus</name>
    <name type="common">Cotton-top tamarin</name>
    <name type="synonym">Oedipomidas oedipus</name>
    <dbReference type="NCBI Taxonomy" id="9490"/>
    <lineage>
        <taxon>Eukaryota</taxon>
        <taxon>Metazoa</taxon>
        <taxon>Chordata</taxon>
        <taxon>Craniata</taxon>
        <taxon>Vertebrata</taxon>
        <taxon>Euteleostomi</taxon>
        <taxon>Mammalia</taxon>
        <taxon>Eutheria</taxon>
        <taxon>Euarchontoglires</taxon>
        <taxon>Primates</taxon>
        <taxon>Haplorrhini</taxon>
        <taxon>Platyrrhini</taxon>
        <taxon>Cebidae</taxon>
        <taxon>Callitrichinae</taxon>
        <taxon>Saguinus</taxon>
    </lineage>
</organism>
<dbReference type="Proteomes" id="UP001266305">
    <property type="component" value="Unassembled WGS sequence"/>
</dbReference>
<dbReference type="EMBL" id="JASSZA010000015">
    <property type="protein sequence ID" value="KAK2092449.1"/>
    <property type="molecule type" value="Genomic_DNA"/>
</dbReference>
<evidence type="ECO:0000313" key="2">
    <source>
        <dbReference type="EMBL" id="KAK2092449.1"/>
    </source>
</evidence>
<evidence type="ECO:0000256" key="1">
    <source>
        <dbReference type="SAM" id="MobiDB-lite"/>
    </source>
</evidence>
<comment type="caution">
    <text evidence="2">The sequence shown here is derived from an EMBL/GenBank/DDBJ whole genome shotgun (WGS) entry which is preliminary data.</text>
</comment>
<protein>
    <submittedName>
        <fullName evidence="2">Uncharacterized protein</fullName>
    </submittedName>
</protein>
<reference evidence="2 3" key="1">
    <citation type="submission" date="2023-05" db="EMBL/GenBank/DDBJ databases">
        <title>B98-5 Cell Line De Novo Hybrid Assembly: An Optical Mapping Approach.</title>
        <authorList>
            <person name="Kananen K."/>
            <person name="Auerbach J.A."/>
            <person name="Kautto E."/>
            <person name="Blachly J.S."/>
        </authorList>
    </citation>
    <scope>NUCLEOTIDE SEQUENCE [LARGE SCALE GENOMIC DNA]</scope>
    <source>
        <strain evidence="2">B95-8</strain>
        <tissue evidence="2">Cell line</tissue>
    </source>
</reference>
<keyword evidence="3" id="KW-1185">Reference proteome</keyword>
<name>A0ABQ9U5Y8_SAGOE</name>
<sequence>IFRGTVEAPPTSRPSPSASWPACARGFAIPPGHRTLHCEAAAPSPQTWHLLSPSQLSKLSIELGRPLRTPLPTAS</sequence>
<evidence type="ECO:0000313" key="3">
    <source>
        <dbReference type="Proteomes" id="UP001266305"/>
    </source>
</evidence>
<gene>
    <name evidence="2" type="ORF">P7K49_028977</name>
</gene>
<feature type="non-terminal residue" evidence="2">
    <location>
        <position position="75"/>
    </location>
</feature>